<dbReference type="InterPro" id="IPR001789">
    <property type="entry name" value="Sig_transdc_resp-reg_receiver"/>
</dbReference>
<comment type="caution">
    <text evidence="15">The sequence shown here is derived from an EMBL/GenBank/DDBJ whole genome shotgun (WGS) entry which is preliminary data.</text>
</comment>
<sequence length="667" mass="74329">MKDLEERLKKRLEREKRARLEAEMLLEVKATELYEANKHLRDLVAQQEDLVLQRTEELRSALELAETANKHKGFFLANMSHEIRTPMNAIIGLAHLLQDTQLADGQRDYLNKIQGSASNLLVIINDILDFSKVESGQLTLEHEVFALDKVLQGVYDINHLNARKKGIGFHIDYADDVPKSFVGDSVRISQIFTNLVNNAIKFTNNGQVDVKVSLLHRVANVAHLEVKVKDTGIGIADDSLDTLFAPFSQADISTSRRFGGTGLGLSITKQLVDMMDGDIHIESCLGQGSEFTLRIQLPLAEAHLEQSESKVQPENQDELSSFLNEAEALQGIRVLVAEDNAINMMIVSNLLSKLGVQVYPAENGAEALQVLESHAIDLVLMDVQMPTVDGFEATDRIRSQPKFANLPIIALTAHAMEGDYERSIAAGMNDHITKPIDPIALKSVLLKWRGVEHVPNDQGQSVVTSGDLPKALPGIQLKRALVRIPQGLPKYIELWDRCESKYPNIAAQFDLLRREHSLAAVKRLGHDLRGMFSHLGAVDMVAVARDIEHLESLDAEITDVVYQKLITSSQTLNRSMVQLRELAAKTLENTKADLPPESLLMTLETLKVLVHEGDFAATEYTHALKPHLSYSQYSSDLEALITALDDLEFDRARQLTEGLIKRSEHRC</sequence>
<keyword evidence="9" id="KW-1133">Transmembrane helix</keyword>
<dbReference type="InterPro" id="IPR004358">
    <property type="entry name" value="Sig_transdc_His_kin-like_C"/>
</dbReference>
<dbReference type="Gene3D" id="3.40.50.2300">
    <property type="match status" value="1"/>
</dbReference>
<evidence type="ECO:0000256" key="6">
    <source>
        <dbReference type="ARBA" id="ARBA00022692"/>
    </source>
</evidence>
<comment type="subcellular location">
    <subcellularLocation>
        <location evidence="2">Cell membrane</location>
        <topology evidence="2">Multi-pass membrane protein</topology>
    </subcellularLocation>
</comment>
<dbReference type="Pfam" id="PF02518">
    <property type="entry name" value="HATPase_c"/>
    <property type="match status" value="1"/>
</dbReference>
<dbReference type="SMART" id="SM00448">
    <property type="entry name" value="REC"/>
    <property type="match status" value="1"/>
</dbReference>
<evidence type="ECO:0000313" key="15">
    <source>
        <dbReference type="EMBL" id="MFD1382079.1"/>
    </source>
</evidence>
<evidence type="ECO:0000256" key="2">
    <source>
        <dbReference type="ARBA" id="ARBA00004651"/>
    </source>
</evidence>
<reference evidence="16" key="1">
    <citation type="journal article" date="2019" name="Int. J. Syst. Evol. Microbiol.">
        <title>The Global Catalogue of Microorganisms (GCM) 10K type strain sequencing project: providing services to taxonomists for standard genome sequencing and annotation.</title>
        <authorList>
            <consortium name="The Broad Institute Genomics Platform"/>
            <consortium name="The Broad Institute Genome Sequencing Center for Infectious Disease"/>
            <person name="Wu L."/>
            <person name="Ma J."/>
        </authorList>
    </citation>
    <scope>NUCLEOTIDE SEQUENCE [LARGE SCALE GENOMIC DNA]</scope>
    <source>
        <strain evidence="16">JCM 30774</strain>
    </source>
</reference>
<comment type="catalytic activity">
    <reaction evidence="1">
        <text>ATP + protein L-histidine = ADP + protein N-phospho-L-histidine.</text>
        <dbReference type="EC" id="2.7.13.3"/>
    </reaction>
</comment>
<dbReference type="GO" id="GO:0005524">
    <property type="term" value="F:ATP binding"/>
    <property type="evidence" value="ECO:0007669"/>
    <property type="project" value="UniProtKB-KW"/>
</dbReference>
<dbReference type="InterPro" id="IPR011006">
    <property type="entry name" value="CheY-like_superfamily"/>
</dbReference>
<dbReference type="PANTHER" id="PTHR45339">
    <property type="entry name" value="HYBRID SIGNAL TRANSDUCTION HISTIDINE KINASE J"/>
    <property type="match status" value="1"/>
</dbReference>
<dbReference type="SUPFAM" id="SSF47384">
    <property type="entry name" value="Homodimeric domain of signal transducing histidine kinase"/>
    <property type="match status" value="1"/>
</dbReference>
<dbReference type="InterPro" id="IPR036890">
    <property type="entry name" value="HATPase_C_sf"/>
</dbReference>
<evidence type="ECO:0000313" key="16">
    <source>
        <dbReference type="Proteomes" id="UP001597059"/>
    </source>
</evidence>
<dbReference type="CDD" id="cd17546">
    <property type="entry name" value="REC_hyHK_CKI1_RcsC-like"/>
    <property type="match status" value="1"/>
</dbReference>
<proteinExistence type="predicted"/>
<dbReference type="Pfam" id="PF00072">
    <property type="entry name" value="Response_reg"/>
    <property type="match status" value="1"/>
</dbReference>
<dbReference type="PRINTS" id="PR00344">
    <property type="entry name" value="BCTRLSENSOR"/>
</dbReference>
<dbReference type="InterPro" id="IPR036641">
    <property type="entry name" value="HPT_dom_sf"/>
</dbReference>
<keyword evidence="6" id="KW-0812">Transmembrane</keyword>
<keyword evidence="8 15" id="KW-0067">ATP-binding</keyword>
<keyword evidence="11" id="KW-0472">Membrane</keyword>
<dbReference type="InterPro" id="IPR036097">
    <property type="entry name" value="HisK_dim/P_sf"/>
</dbReference>
<dbReference type="CDD" id="cd00082">
    <property type="entry name" value="HisKA"/>
    <property type="match status" value="1"/>
</dbReference>
<dbReference type="PROSITE" id="PS50109">
    <property type="entry name" value="HIS_KIN"/>
    <property type="match status" value="1"/>
</dbReference>
<keyword evidence="16" id="KW-1185">Reference proteome</keyword>
<dbReference type="Proteomes" id="UP001597059">
    <property type="component" value="Unassembled WGS sequence"/>
</dbReference>
<evidence type="ECO:0000256" key="1">
    <source>
        <dbReference type="ARBA" id="ARBA00000085"/>
    </source>
</evidence>
<evidence type="ECO:0000256" key="11">
    <source>
        <dbReference type="ARBA" id="ARBA00023136"/>
    </source>
</evidence>
<dbReference type="SUPFAM" id="SSF47226">
    <property type="entry name" value="Histidine-containing phosphotransfer domain, HPT domain"/>
    <property type="match status" value="1"/>
</dbReference>
<evidence type="ECO:0000256" key="8">
    <source>
        <dbReference type="ARBA" id="ARBA00022840"/>
    </source>
</evidence>
<dbReference type="CDD" id="cd16922">
    <property type="entry name" value="HATPase_EvgS-ArcB-TorS-like"/>
    <property type="match status" value="1"/>
</dbReference>
<name>A0ABW4AX23_9GAMM</name>
<evidence type="ECO:0000256" key="5">
    <source>
        <dbReference type="ARBA" id="ARBA00022553"/>
    </source>
</evidence>
<dbReference type="Gene3D" id="1.10.287.130">
    <property type="match status" value="1"/>
</dbReference>
<evidence type="ECO:0000256" key="12">
    <source>
        <dbReference type="PROSITE-ProRule" id="PRU00169"/>
    </source>
</evidence>
<gene>
    <name evidence="15" type="ORF">ACFQ45_01785</name>
</gene>
<evidence type="ECO:0000256" key="4">
    <source>
        <dbReference type="ARBA" id="ARBA00022475"/>
    </source>
</evidence>
<dbReference type="InterPro" id="IPR005467">
    <property type="entry name" value="His_kinase_dom"/>
</dbReference>
<dbReference type="SMART" id="SM00387">
    <property type="entry name" value="HATPase_c"/>
    <property type="match status" value="1"/>
</dbReference>
<evidence type="ECO:0000256" key="7">
    <source>
        <dbReference type="ARBA" id="ARBA00022741"/>
    </source>
</evidence>
<feature type="modified residue" description="4-aspartylphosphate" evidence="12">
    <location>
        <position position="382"/>
    </location>
</feature>
<feature type="domain" description="Response regulatory" evidence="14">
    <location>
        <begin position="333"/>
        <end position="449"/>
    </location>
</feature>
<dbReference type="InterPro" id="IPR003661">
    <property type="entry name" value="HisK_dim/P_dom"/>
</dbReference>
<keyword evidence="4" id="KW-1003">Cell membrane</keyword>
<dbReference type="RefSeq" id="WP_377364713.1">
    <property type="nucleotide sequence ID" value="NZ_JBHTMN010000003.1"/>
</dbReference>
<keyword evidence="10" id="KW-0902">Two-component regulatory system</keyword>
<dbReference type="Pfam" id="PF00512">
    <property type="entry name" value="HisKA"/>
    <property type="match status" value="1"/>
</dbReference>
<dbReference type="EMBL" id="JBHTMN010000003">
    <property type="protein sequence ID" value="MFD1382079.1"/>
    <property type="molecule type" value="Genomic_DNA"/>
</dbReference>
<evidence type="ECO:0000259" key="13">
    <source>
        <dbReference type="PROSITE" id="PS50109"/>
    </source>
</evidence>
<dbReference type="SUPFAM" id="SSF52172">
    <property type="entry name" value="CheY-like"/>
    <property type="match status" value="1"/>
</dbReference>
<feature type="domain" description="Histidine kinase" evidence="13">
    <location>
        <begin position="78"/>
        <end position="299"/>
    </location>
</feature>
<dbReference type="InterPro" id="IPR003594">
    <property type="entry name" value="HATPase_dom"/>
</dbReference>
<dbReference type="SUPFAM" id="SSF55874">
    <property type="entry name" value="ATPase domain of HSP90 chaperone/DNA topoisomerase II/histidine kinase"/>
    <property type="match status" value="1"/>
</dbReference>
<dbReference type="SMART" id="SM00388">
    <property type="entry name" value="HisKA"/>
    <property type="match status" value="1"/>
</dbReference>
<organism evidence="15 16">
    <name type="scientific">Rhodanobacter aciditrophus</name>
    <dbReference type="NCBI Taxonomy" id="1623218"/>
    <lineage>
        <taxon>Bacteria</taxon>
        <taxon>Pseudomonadati</taxon>
        <taxon>Pseudomonadota</taxon>
        <taxon>Gammaproteobacteria</taxon>
        <taxon>Lysobacterales</taxon>
        <taxon>Rhodanobacteraceae</taxon>
        <taxon>Rhodanobacter</taxon>
    </lineage>
</organism>
<protein>
    <recommendedName>
        <fullName evidence="3">histidine kinase</fullName>
        <ecNumber evidence="3">2.7.13.3</ecNumber>
    </recommendedName>
</protein>
<accession>A0ABW4AX23</accession>
<evidence type="ECO:0000259" key="14">
    <source>
        <dbReference type="PROSITE" id="PS50110"/>
    </source>
</evidence>
<keyword evidence="7" id="KW-0547">Nucleotide-binding</keyword>
<evidence type="ECO:0000256" key="9">
    <source>
        <dbReference type="ARBA" id="ARBA00022989"/>
    </source>
</evidence>
<dbReference type="EC" id="2.7.13.3" evidence="3"/>
<dbReference type="PANTHER" id="PTHR45339:SF1">
    <property type="entry name" value="HYBRID SIGNAL TRANSDUCTION HISTIDINE KINASE J"/>
    <property type="match status" value="1"/>
</dbReference>
<evidence type="ECO:0000256" key="3">
    <source>
        <dbReference type="ARBA" id="ARBA00012438"/>
    </source>
</evidence>
<evidence type="ECO:0000256" key="10">
    <source>
        <dbReference type="ARBA" id="ARBA00023012"/>
    </source>
</evidence>
<dbReference type="Gene3D" id="3.30.565.10">
    <property type="entry name" value="Histidine kinase-like ATPase, C-terminal domain"/>
    <property type="match status" value="1"/>
</dbReference>
<keyword evidence="5 12" id="KW-0597">Phosphoprotein</keyword>
<dbReference type="PROSITE" id="PS50110">
    <property type="entry name" value="RESPONSE_REGULATORY"/>
    <property type="match status" value="1"/>
</dbReference>